<dbReference type="EMBL" id="JACSDY010000003">
    <property type="protein sequence ID" value="KAF7431298.1"/>
    <property type="molecule type" value="Genomic_DNA"/>
</dbReference>
<feature type="chain" id="PRO_5032866670" evidence="1">
    <location>
        <begin position="18"/>
        <end position="115"/>
    </location>
</feature>
<keyword evidence="1" id="KW-0732">Signal</keyword>
<evidence type="ECO:0000256" key="1">
    <source>
        <dbReference type="SAM" id="SignalP"/>
    </source>
</evidence>
<dbReference type="Proteomes" id="UP000600918">
    <property type="component" value="Unassembled WGS sequence"/>
</dbReference>
<comment type="caution">
    <text evidence="2">The sequence shown here is derived from an EMBL/GenBank/DDBJ whole genome shotgun (WGS) entry which is preliminary data.</text>
</comment>
<gene>
    <name evidence="2" type="ORF">H0235_004222</name>
</gene>
<keyword evidence="3" id="KW-1185">Reference proteome</keyword>
<evidence type="ECO:0000313" key="3">
    <source>
        <dbReference type="Proteomes" id="UP000600918"/>
    </source>
</evidence>
<feature type="signal peptide" evidence="1">
    <location>
        <begin position="1"/>
        <end position="17"/>
    </location>
</feature>
<accession>A0A834UCP8</accession>
<evidence type="ECO:0000313" key="2">
    <source>
        <dbReference type="EMBL" id="KAF7431298.1"/>
    </source>
</evidence>
<sequence length="115" mass="12781">MVVTMLLLLLLAITITAVGVGVGVGVGAVVAASTMQDAVTKSGNILFCRKDTEGQKRSMEFPRTSRIHNNQIKKQCQKSVMRDRTLNMFRARIFEPFDADKTPLTTGIHQMNLWD</sequence>
<protein>
    <submittedName>
        <fullName evidence="2">Uncharacterized protein</fullName>
    </submittedName>
</protein>
<name>A0A834UCP8_VESPE</name>
<reference evidence="2" key="1">
    <citation type="journal article" date="2020" name="G3 (Bethesda)">
        <title>High-Quality Assemblies for Three Invasive Social Wasps from the &lt;i&gt;Vespula&lt;/i&gt; Genus.</title>
        <authorList>
            <person name="Harrop T.W.R."/>
            <person name="Guhlin J."/>
            <person name="McLaughlin G.M."/>
            <person name="Permina E."/>
            <person name="Stockwell P."/>
            <person name="Gilligan J."/>
            <person name="Le Lec M.F."/>
            <person name="Gruber M.A.M."/>
            <person name="Quinn O."/>
            <person name="Lovegrove M."/>
            <person name="Duncan E.J."/>
            <person name="Remnant E.J."/>
            <person name="Van Eeckhoven J."/>
            <person name="Graham B."/>
            <person name="Knapp R.A."/>
            <person name="Langford K.W."/>
            <person name="Kronenberg Z."/>
            <person name="Press M.O."/>
            <person name="Eacker S.M."/>
            <person name="Wilson-Rankin E.E."/>
            <person name="Purcell J."/>
            <person name="Lester P.J."/>
            <person name="Dearden P.K."/>
        </authorList>
    </citation>
    <scope>NUCLEOTIDE SEQUENCE</scope>
    <source>
        <strain evidence="2">Volc-1</strain>
    </source>
</reference>
<organism evidence="2 3">
    <name type="scientific">Vespula pensylvanica</name>
    <name type="common">Western yellow jacket</name>
    <name type="synonym">Wasp</name>
    <dbReference type="NCBI Taxonomy" id="30213"/>
    <lineage>
        <taxon>Eukaryota</taxon>
        <taxon>Metazoa</taxon>
        <taxon>Ecdysozoa</taxon>
        <taxon>Arthropoda</taxon>
        <taxon>Hexapoda</taxon>
        <taxon>Insecta</taxon>
        <taxon>Pterygota</taxon>
        <taxon>Neoptera</taxon>
        <taxon>Endopterygota</taxon>
        <taxon>Hymenoptera</taxon>
        <taxon>Apocrita</taxon>
        <taxon>Aculeata</taxon>
        <taxon>Vespoidea</taxon>
        <taxon>Vespidae</taxon>
        <taxon>Vespinae</taxon>
        <taxon>Vespula</taxon>
    </lineage>
</organism>
<proteinExistence type="predicted"/>
<dbReference type="AlphaFoldDB" id="A0A834UCP8"/>